<protein>
    <submittedName>
        <fullName evidence="1">Uncharacterized protein</fullName>
    </submittedName>
</protein>
<accession>A0A9J5X898</accession>
<gene>
    <name evidence="1" type="ORF">H5410_044963</name>
</gene>
<evidence type="ECO:0000313" key="1">
    <source>
        <dbReference type="EMBL" id="KAG5584529.1"/>
    </source>
</evidence>
<reference evidence="1 2" key="1">
    <citation type="submission" date="2020-09" db="EMBL/GenBank/DDBJ databases">
        <title>De no assembly of potato wild relative species, Solanum commersonii.</title>
        <authorList>
            <person name="Cho K."/>
        </authorList>
    </citation>
    <scope>NUCLEOTIDE SEQUENCE [LARGE SCALE GENOMIC DNA]</scope>
    <source>
        <strain evidence="1">LZ3.2</strain>
        <tissue evidence="1">Leaf</tissue>
    </source>
</reference>
<dbReference type="GO" id="GO:0008270">
    <property type="term" value="F:zinc ion binding"/>
    <property type="evidence" value="ECO:0007669"/>
    <property type="project" value="InterPro"/>
</dbReference>
<dbReference type="InterPro" id="IPR036875">
    <property type="entry name" value="Znf_CCHC_sf"/>
</dbReference>
<name>A0A9J5X898_SOLCO</name>
<dbReference type="GO" id="GO:0003676">
    <property type="term" value="F:nucleic acid binding"/>
    <property type="evidence" value="ECO:0007669"/>
    <property type="project" value="InterPro"/>
</dbReference>
<organism evidence="1 2">
    <name type="scientific">Solanum commersonii</name>
    <name type="common">Commerson's wild potato</name>
    <name type="synonym">Commerson's nightshade</name>
    <dbReference type="NCBI Taxonomy" id="4109"/>
    <lineage>
        <taxon>Eukaryota</taxon>
        <taxon>Viridiplantae</taxon>
        <taxon>Streptophyta</taxon>
        <taxon>Embryophyta</taxon>
        <taxon>Tracheophyta</taxon>
        <taxon>Spermatophyta</taxon>
        <taxon>Magnoliopsida</taxon>
        <taxon>eudicotyledons</taxon>
        <taxon>Gunneridae</taxon>
        <taxon>Pentapetalae</taxon>
        <taxon>asterids</taxon>
        <taxon>lamiids</taxon>
        <taxon>Solanales</taxon>
        <taxon>Solanaceae</taxon>
        <taxon>Solanoideae</taxon>
        <taxon>Solaneae</taxon>
        <taxon>Solanum</taxon>
    </lineage>
</organism>
<dbReference type="EMBL" id="JACXVP010000009">
    <property type="protein sequence ID" value="KAG5584529.1"/>
    <property type="molecule type" value="Genomic_DNA"/>
</dbReference>
<comment type="caution">
    <text evidence="1">The sequence shown here is derived from an EMBL/GenBank/DDBJ whole genome shotgun (WGS) entry which is preliminary data.</text>
</comment>
<dbReference type="AlphaFoldDB" id="A0A9J5X898"/>
<sequence>MSTLLQYYKSNTSTKRKLNRRKLYQTKVPTIGEVVSKKRNKCSLCKRFGHKKTSCPTRSNEVAGTSNGVVS</sequence>
<keyword evidence="2" id="KW-1185">Reference proteome</keyword>
<evidence type="ECO:0000313" key="2">
    <source>
        <dbReference type="Proteomes" id="UP000824120"/>
    </source>
</evidence>
<proteinExistence type="predicted"/>
<dbReference type="Proteomes" id="UP000824120">
    <property type="component" value="Chromosome 9"/>
</dbReference>
<dbReference type="SUPFAM" id="SSF57756">
    <property type="entry name" value="Retrovirus zinc finger-like domains"/>
    <property type="match status" value="1"/>
</dbReference>